<feature type="region of interest" description="Disordered" evidence="2">
    <location>
        <begin position="1947"/>
        <end position="1967"/>
    </location>
</feature>
<evidence type="ECO:0000256" key="1">
    <source>
        <dbReference type="ARBA" id="ARBA00022468"/>
    </source>
</evidence>
<dbReference type="InterPro" id="IPR035974">
    <property type="entry name" value="Rap/Ran-GAP_sf"/>
</dbReference>
<feature type="compositionally biased region" description="Low complexity" evidence="2">
    <location>
        <begin position="121"/>
        <end position="170"/>
    </location>
</feature>
<feature type="region of interest" description="Disordered" evidence="2">
    <location>
        <begin position="597"/>
        <end position="621"/>
    </location>
</feature>
<gene>
    <name evidence="4" type="ORF">QTG54_014717</name>
</gene>
<evidence type="ECO:0000313" key="5">
    <source>
        <dbReference type="Proteomes" id="UP001224775"/>
    </source>
</evidence>
<dbReference type="InterPro" id="IPR000331">
    <property type="entry name" value="Rap/Ran_GAP_dom"/>
</dbReference>
<dbReference type="EMBL" id="JATAAI010000037">
    <property type="protein sequence ID" value="KAK1734844.1"/>
    <property type="molecule type" value="Genomic_DNA"/>
</dbReference>
<dbReference type="GO" id="GO:0051056">
    <property type="term" value="P:regulation of small GTPase mediated signal transduction"/>
    <property type="evidence" value="ECO:0007669"/>
    <property type="project" value="InterPro"/>
</dbReference>
<feature type="region of interest" description="Disordered" evidence="2">
    <location>
        <begin position="1"/>
        <end position="83"/>
    </location>
</feature>
<feature type="compositionally biased region" description="Polar residues" evidence="2">
    <location>
        <begin position="99"/>
        <end position="115"/>
    </location>
</feature>
<accession>A0AAD8XVW4</accession>
<proteinExistence type="predicted"/>
<dbReference type="GO" id="GO:0005737">
    <property type="term" value="C:cytoplasm"/>
    <property type="evidence" value="ECO:0007669"/>
    <property type="project" value="TreeGrafter"/>
</dbReference>
<name>A0AAD8XVW4_9STRA</name>
<dbReference type="InterPro" id="IPR027107">
    <property type="entry name" value="Tuberin/Ral-act_asu"/>
</dbReference>
<dbReference type="SUPFAM" id="SSF111347">
    <property type="entry name" value="Rap/Ran-GAP"/>
    <property type="match status" value="1"/>
</dbReference>
<dbReference type="Gene3D" id="3.40.50.11210">
    <property type="entry name" value="Rap/Ran-GAP"/>
    <property type="match status" value="1"/>
</dbReference>
<comment type="caution">
    <text evidence="4">The sequence shown here is derived from an EMBL/GenBank/DDBJ whole genome shotgun (WGS) entry which is preliminary data.</text>
</comment>
<feature type="compositionally biased region" description="Basic and acidic residues" evidence="2">
    <location>
        <begin position="1955"/>
        <end position="1965"/>
    </location>
</feature>
<feature type="compositionally biased region" description="Low complexity" evidence="2">
    <location>
        <begin position="23"/>
        <end position="76"/>
    </location>
</feature>
<evidence type="ECO:0000256" key="2">
    <source>
        <dbReference type="SAM" id="MobiDB-lite"/>
    </source>
</evidence>
<dbReference type="PROSITE" id="PS50085">
    <property type="entry name" value="RAPGAP"/>
    <property type="match status" value="1"/>
</dbReference>
<dbReference type="PANTHER" id="PTHR10063">
    <property type="entry name" value="TUBERIN"/>
    <property type="match status" value="1"/>
</dbReference>
<evidence type="ECO:0000313" key="4">
    <source>
        <dbReference type="EMBL" id="KAK1734844.1"/>
    </source>
</evidence>
<dbReference type="GO" id="GO:0005634">
    <property type="term" value="C:nucleus"/>
    <property type="evidence" value="ECO:0007669"/>
    <property type="project" value="InterPro"/>
</dbReference>
<feature type="region of interest" description="Disordered" evidence="2">
    <location>
        <begin position="99"/>
        <end position="172"/>
    </location>
</feature>
<evidence type="ECO:0000259" key="3">
    <source>
        <dbReference type="PROSITE" id="PS50085"/>
    </source>
</evidence>
<organism evidence="4 5">
    <name type="scientific">Skeletonema marinoi</name>
    <dbReference type="NCBI Taxonomy" id="267567"/>
    <lineage>
        <taxon>Eukaryota</taxon>
        <taxon>Sar</taxon>
        <taxon>Stramenopiles</taxon>
        <taxon>Ochrophyta</taxon>
        <taxon>Bacillariophyta</taxon>
        <taxon>Coscinodiscophyceae</taxon>
        <taxon>Thalassiosirophycidae</taxon>
        <taxon>Thalassiosirales</taxon>
        <taxon>Skeletonemataceae</taxon>
        <taxon>Skeletonema</taxon>
        <taxon>Skeletonema marinoi-dohrnii complex</taxon>
    </lineage>
</organism>
<feature type="domain" description="Rap-GAP" evidence="3">
    <location>
        <begin position="2033"/>
        <end position="2277"/>
    </location>
</feature>
<dbReference type="GO" id="GO:0005096">
    <property type="term" value="F:GTPase activator activity"/>
    <property type="evidence" value="ECO:0007669"/>
    <property type="project" value="UniProtKB-KW"/>
</dbReference>
<reference evidence="4" key="1">
    <citation type="submission" date="2023-06" db="EMBL/GenBank/DDBJ databases">
        <title>Survivors Of The Sea: Transcriptome response of Skeletonema marinoi to long-term dormancy.</title>
        <authorList>
            <person name="Pinder M.I.M."/>
            <person name="Kourtchenko O."/>
            <person name="Robertson E.K."/>
            <person name="Larsson T."/>
            <person name="Maumus F."/>
            <person name="Osuna-Cruz C.M."/>
            <person name="Vancaester E."/>
            <person name="Stenow R."/>
            <person name="Vandepoele K."/>
            <person name="Ploug H."/>
            <person name="Bruchert V."/>
            <person name="Godhe A."/>
            <person name="Topel M."/>
        </authorList>
    </citation>
    <scope>NUCLEOTIDE SEQUENCE</scope>
    <source>
        <strain evidence="4">R05AC</strain>
    </source>
</reference>
<keyword evidence="1" id="KW-0343">GTPase activation</keyword>
<keyword evidence="5" id="KW-1185">Reference proteome</keyword>
<sequence>MPRRSFFGGGGRDKKSSSKKQSKLSQKYVQESLRQQQLLQQQKQQQQQQQQQQRRPSGSVSDVSRSLRSQTSSSQDTDPHHQLVGPTQTVAYSQYVNDINHQRSPPNSNAFQPSGGNIDGQMMMHQHGTLQQQQQQHHQYQVQPNNLHHHQQQQQQQQQTHQGYDEQGQQHQYQTNPIQHEYVQQYPQQSNDVLPYTSQPYPTTHHGDSSQQTIQHHYQQMTHPIPVPQPHYNVVHRAKPKSLSVANATDEIWRCATDDFRSASHAIQMLRLAIVAEWESQRMMNEESFPKESNGWSYDPSETFLSLQGAALRFHARFEAMKAEKIGVGENPLGSSSGERDGIEWELTEQAAWEVWEESVRASAALSHACVGPAWYRQIRMRRQLLRESEMRLIYHSYIQQQRSLMLCDDRSQSSSIGGVSMSSTIASMDMSASQSIGMMSGMGAAPTINPPTDMLQMISHTIPEVLPAAMIRFAASAIETSIPPLLTKKTKIFWNPNKKNDSEFLLNSLGEHLREERRWLRRRRRLGDTQRDLAFALFCASAKKDKRANGYGNESTASDSAGANWSIPGCHVPVSSMIHSWLATCQAGWPVPNEFEGGKIPSHTENISTDPSEDRESPIPPKEIVLSATNQVDSTKSNDERGVEFSYWGELVDLTTIDWWYTLKVLRDCSDLVAAGWRPPPTGQVGEEIVLSLVSIAEQGLDILFEATEDVEQLQKERLAAVSCASETLMALKNLALRDVLPSDSLYKLVTSLCHFLSAAESTSSDLNEEAAGAMFQKEILAQRQFVAASAAELLWILLSSEDTACTTTDALLDAIDIDLSKTGKLSDEDCARAAGAIRALSAALWGDPPSVKGVPLLRFFWEPVLDILGQVTSTIFHSNDSTIKSSDIAGHMSCLIVLNEGVFDDKLFVIVLEIVLAFRRLVDSEMVYGSGDLCPTEWEAFTKAIDFGLAPWLLYQGEDPLQLEIYDEISAIFFQLQSFLLKCSQIEVGFHQIVDNDARQYLHLFLLRKITPLLQLADAHKTLSLPSLDGTSIALATIKSWCVTGYLPYREGSWSKRASDLLQEAFALCENISDSNFIGGHLHSPVVRLEALKSLVFDSDDVTSSRNSDMMDSDSMSASISTVTSASMKSGYISKHSLFSLTKNLRDLHLELIKTILLPRLISILAPEHQAQISPDIMSLEPTRVASPLANTTCCHSVHTVTIAECLDAIEKECILRKFAIRKVGMIFRSRTGEDECRHQLIELLQLTATVQPRMIEDWARGKGGDDPTNFVEGAARESHHIQVEAIRQLETCLNAPFRELPHTHGSVPTILKALCDTAIAHATEGNNLLTLASILPLARLSCAVNGQGIMMSRRRLTKIVPSDILSAISVDDYWSPTCDLNETLPMVSEDHDFNADKDDVAPLIFVRQTQIEGKKEAQGSKDIGMTTSKFSTRRRSRQKDNGAREGTTVDFEIVAAVIKSVLQTSSSNYQQCNKSLFDRTVSHRSLTELPSVISTICYIALSSFLSHGMAFPSLDDTAWLNIEYSNVGKDNEELLVARSQTIADFAGVLGHNFVYHLGDKKKNRDIARNVCNALVKLAKSKYSRVVTNACCGIILLLSSLRHSRKSAKIKMDDTSSSFLISFIEYTMSVMTEDTDTIILIPLIDAMREVFLCEGSLFRASKSLRRRAYLSCFKLQSNLWSVQAVAFQCAVAIIATMSASEISLMMFVSLAPNHNTTRTNRKRISPLLFDILRTRLLKLRLLGSCNNSETCSFKPQRVHKKLAREALSLESFPIDNVDGCPNVSVWKCGNTILSLRMGSKDSLYRGWMEITMRSPSSRLRRLVQVKRENVCRDPDSLLPFWELLHEESAEQDLPPIAPPTSRIADAEDNEALLKATEMSRSQQDRISALISRFDKVFDAHSSELNLPLPKTKVPKLPSGSLYYSGSTLLRNSKVKTLKRTCSDGDLLATTPLPREEGSPDQGDRASSVYTWLQQATKGCVDSNLIKELESFGFSSSALGVPSIIRDTASSAALYPQVLKPYENKPNFMRSLKILDRLTPFQTHRVALFYGGESGGSDSFLKTKYASPDFWQFSKELGDFVPIRHLKYFSGGLDTSASRSDGMYAIVWFGNQGGSDELNFPTLVDSMVIFHTVTLMPNKETNRKRHVGNDVVHIVYGYEPTANSDEAKENAGSSISGHFGFITIYVVPLVHVDMVKVSVKLKSGLKENIIRSLDHLVGSWLISRRVGAHFVRNLSVQADMICQSLLEDKLGLVLNIEDRSGRIHEMDRHLKSESQR</sequence>
<protein>
    <submittedName>
        <fullName evidence="4">Rap/Ran-GAP superfamily protein</fullName>
    </submittedName>
</protein>
<dbReference type="Proteomes" id="UP001224775">
    <property type="component" value="Unassembled WGS sequence"/>
</dbReference>
<dbReference type="Pfam" id="PF02145">
    <property type="entry name" value="Rap_GAP"/>
    <property type="match status" value="1"/>
</dbReference>
<dbReference type="PANTHER" id="PTHR10063:SF0">
    <property type="entry name" value="TUBERIN"/>
    <property type="match status" value="1"/>
</dbReference>